<evidence type="ECO:0000313" key="3">
    <source>
        <dbReference type="Proteomes" id="UP000198850"/>
    </source>
</evidence>
<accession>A0A1H4GY49</accession>
<dbReference type="Proteomes" id="UP000198850">
    <property type="component" value="Unassembled WGS sequence"/>
</dbReference>
<organism evidence="2 3">
    <name type="scientific">Pedobacter hartonius</name>
    <dbReference type="NCBI Taxonomy" id="425514"/>
    <lineage>
        <taxon>Bacteria</taxon>
        <taxon>Pseudomonadati</taxon>
        <taxon>Bacteroidota</taxon>
        <taxon>Sphingobacteriia</taxon>
        <taxon>Sphingobacteriales</taxon>
        <taxon>Sphingobacteriaceae</taxon>
        <taxon>Pedobacter</taxon>
    </lineage>
</organism>
<evidence type="ECO:0000313" key="2">
    <source>
        <dbReference type="EMBL" id="SEB14467.1"/>
    </source>
</evidence>
<name>A0A1H4GY49_9SPHI</name>
<protein>
    <recommendedName>
        <fullName evidence="4">Aspartyl protease</fullName>
    </recommendedName>
</protein>
<keyword evidence="1" id="KW-0732">Signal</keyword>
<dbReference type="EMBL" id="FNRA01000012">
    <property type="protein sequence ID" value="SEB14467.1"/>
    <property type="molecule type" value="Genomic_DNA"/>
</dbReference>
<feature type="signal peptide" evidence="1">
    <location>
        <begin position="1"/>
        <end position="34"/>
    </location>
</feature>
<dbReference type="RefSeq" id="WP_090559289.1">
    <property type="nucleotide sequence ID" value="NZ_FNRA01000012.1"/>
</dbReference>
<keyword evidence="3" id="KW-1185">Reference proteome</keyword>
<dbReference type="OrthoDB" id="745577at2"/>
<dbReference type="AlphaFoldDB" id="A0A1H4GY49"/>
<reference evidence="2 3" key="1">
    <citation type="submission" date="2016-10" db="EMBL/GenBank/DDBJ databases">
        <authorList>
            <person name="de Groot N.N."/>
        </authorList>
    </citation>
    <scope>NUCLEOTIDE SEQUENCE [LARGE SCALE GENOMIC DNA]</scope>
    <source>
        <strain evidence="2 3">DSM 19033</strain>
    </source>
</reference>
<gene>
    <name evidence="2" type="ORF">SAMN05443550_11229</name>
</gene>
<proteinExistence type="predicted"/>
<evidence type="ECO:0000256" key="1">
    <source>
        <dbReference type="SAM" id="SignalP"/>
    </source>
</evidence>
<sequence length="307" mass="34435">MNTLNLLTKRTSKFIFAVACINLVCLISSTAVQAQSKKEVTKIAFKKDKFNRIFLPARVDNDTIALLFATYSKTLRLTPYFYETRQLWPSWDRLMSTDKYGGPHSKSLFYLPKIEIGKLKFRNEETVINQAFPDSIATGSTGTLMVYQYNWMIDNDRNEMSVSKAPFSPSQPFTTVSYKNNTFPTAIVNISNVNSEFILDLGSGAGFLLSTTTAIGQAIIEDYHLSPSRTVTSNIHSHKLVDTIYEAVIPKMTFNGIALKNQKVVLSSAAPHNVIGTGFLGNYNVILNNSKKRKIQSSFILEKRLVD</sequence>
<feature type="chain" id="PRO_5011736919" description="Aspartyl protease" evidence="1">
    <location>
        <begin position="35"/>
        <end position="307"/>
    </location>
</feature>
<evidence type="ECO:0008006" key="4">
    <source>
        <dbReference type="Google" id="ProtNLM"/>
    </source>
</evidence>